<accession>A0A9P5ZKM0</accession>
<comment type="caution">
    <text evidence="2">The sequence shown here is derived from an EMBL/GenBank/DDBJ whole genome shotgun (WGS) entry which is preliminary data.</text>
</comment>
<keyword evidence="3" id="KW-1185">Reference proteome</keyword>
<feature type="signal peptide" evidence="1">
    <location>
        <begin position="1"/>
        <end position="22"/>
    </location>
</feature>
<reference evidence="2" key="1">
    <citation type="submission" date="2020-11" db="EMBL/GenBank/DDBJ databases">
        <authorList>
            <consortium name="DOE Joint Genome Institute"/>
            <person name="Ahrendt S."/>
            <person name="Riley R."/>
            <person name="Andreopoulos W."/>
            <person name="Labutti K."/>
            <person name="Pangilinan J."/>
            <person name="Ruiz-Duenas F.J."/>
            <person name="Barrasa J.M."/>
            <person name="Sanchez-Garcia M."/>
            <person name="Camarero S."/>
            <person name="Miyauchi S."/>
            <person name="Serrano A."/>
            <person name="Linde D."/>
            <person name="Babiker R."/>
            <person name="Drula E."/>
            <person name="Ayuso-Fernandez I."/>
            <person name="Pacheco R."/>
            <person name="Padilla G."/>
            <person name="Ferreira P."/>
            <person name="Barriuso J."/>
            <person name="Kellner H."/>
            <person name="Castanera R."/>
            <person name="Alfaro M."/>
            <person name="Ramirez L."/>
            <person name="Pisabarro A.G."/>
            <person name="Kuo A."/>
            <person name="Tritt A."/>
            <person name="Lipzen A."/>
            <person name="He G."/>
            <person name="Yan M."/>
            <person name="Ng V."/>
            <person name="Cullen D."/>
            <person name="Martin F."/>
            <person name="Rosso M.-N."/>
            <person name="Henrissat B."/>
            <person name="Hibbett D."/>
            <person name="Martinez A.T."/>
            <person name="Grigoriev I.V."/>
        </authorList>
    </citation>
    <scope>NUCLEOTIDE SEQUENCE</scope>
    <source>
        <strain evidence="2">ATCC 90797</strain>
    </source>
</reference>
<sequence length="57" mass="6276">MKVNVRLAILLVYLAYSAGSYGQSKFSGYGSNGIEASALVVQLGHLDRRRLYCFYVG</sequence>
<keyword evidence="1" id="KW-0732">Signal</keyword>
<gene>
    <name evidence="2" type="ORF">BDN71DRAFT_1457500</name>
</gene>
<dbReference type="EMBL" id="MU154717">
    <property type="protein sequence ID" value="KAF9488355.1"/>
    <property type="molecule type" value="Genomic_DNA"/>
</dbReference>
<dbReference type="AlphaFoldDB" id="A0A9P5ZKM0"/>
<evidence type="ECO:0000313" key="3">
    <source>
        <dbReference type="Proteomes" id="UP000807025"/>
    </source>
</evidence>
<proteinExistence type="predicted"/>
<evidence type="ECO:0000256" key="1">
    <source>
        <dbReference type="SAM" id="SignalP"/>
    </source>
</evidence>
<dbReference type="Proteomes" id="UP000807025">
    <property type="component" value="Unassembled WGS sequence"/>
</dbReference>
<name>A0A9P5ZKM0_PLEER</name>
<protein>
    <submittedName>
        <fullName evidence="2">Uncharacterized protein</fullName>
    </submittedName>
</protein>
<feature type="chain" id="PRO_5040250948" evidence="1">
    <location>
        <begin position="23"/>
        <end position="57"/>
    </location>
</feature>
<evidence type="ECO:0000313" key="2">
    <source>
        <dbReference type="EMBL" id="KAF9488355.1"/>
    </source>
</evidence>
<organism evidence="2 3">
    <name type="scientific">Pleurotus eryngii</name>
    <name type="common">Boletus of the steppes</name>
    <dbReference type="NCBI Taxonomy" id="5323"/>
    <lineage>
        <taxon>Eukaryota</taxon>
        <taxon>Fungi</taxon>
        <taxon>Dikarya</taxon>
        <taxon>Basidiomycota</taxon>
        <taxon>Agaricomycotina</taxon>
        <taxon>Agaricomycetes</taxon>
        <taxon>Agaricomycetidae</taxon>
        <taxon>Agaricales</taxon>
        <taxon>Pleurotineae</taxon>
        <taxon>Pleurotaceae</taxon>
        <taxon>Pleurotus</taxon>
    </lineage>
</organism>